<reference evidence="1" key="1">
    <citation type="journal article" date="2021" name="mSystems">
        <title>Bacteria and Archaea Synergistically Convert Glycine Betaine to Biogenic Methane in the Formosa Cold Seep of the South China Sea.</title>
        <authorList>
            <person name="Li L."/>
            <person name="Zhang W."/>
            <person name="Zhang S."/>
            <person name="Song L."/>
            <person name="Sun Q."/>
            <person name="Zhang H."/>
            <person name="Xiang H."/>
            <person name="Dong X."/>
        </authorList>
    </citation>
    <scope>NUCLEOTIDE SEQUENCE</scope>
    <source>
        <strain evidence="1">ZWT</strain>
    </source>
</reference>
<dbReference type="EMBL" id="JAGSOJ010000002">
    <property type="protein sequence ID" value="MCM1990628.1"/>
    <property type="molecule type" value="Genomic_DNA"/>
</dbReference>
<keyword evidence="2" id="KW-1185">Reference proteome</keyword>
<dbReference type="RefSeq" id="WP_250859705.1">
    <property type="nucleotide sequence ID" value="NZ_JAGSOJ010000002.1"/>
</dbReference>
<protein>
    <submittedName>
        <fullName evidence="1">Uncharacterized protein</fullName>
    </submittedName>
</protein>
<evidence type="ECO:0000313" key="1">
    <source>
        <dbReference type="EMBL" id="MCM1990628.1"/>
    </source>
</evidence>
<organism evidence="1 2">
    <name type="scientific">Oceanirhabdus seepicola</name>
    <dbReference type="NCBI Taxonomy" id="2828781"/>
    <lineage>
        <taxon>Bacteria</taxon>
        <taxon>Bacillati</taxon>
        <taxon>Bacillota</taxon>
        <taxon>Clostridia</taxon>
        <taxon>Eubacteriales</taxon>
        <taxon>Clostridiaceae</taxon>
        <taxon>Oceanirhabdus</taxon>
    </lineage>
</organism>
<dbReference type="Proteomes" id="UP001056429">
    <property type="component" value="Unassembled WGS sequence"/>
</dbReference>
<sequence length="129" mass="15372">MLKQELIDFLNDNNLEFIDILKDEEDYTIFRMSYKFDKLELEGANAYADEECDGDKDEWNYDFFLPYLNDMAVDNVNDILDDFCEDELDFQFIAFDVPIEETKYNDFICSISIKDNGVNLEEYLLEVME</sequence>
<gene>
    <name evidence="1" type="ORF">KDK92_12920</name>
</gene>
<reference evidence="1" key="2">
    <citation type="submission" date="2021-04" db="EMBL/GenBank/DDBJ databases">
        <authorList>
            <person name="Dong X."/>
        </authorList>
    </citation>
    <scope>NUCLEOTIDE SEQUENCE</scope>
    <source>
        <strain evidence="1">ZWT</strain>
    </source>
</reference>
<accession>A0A9J6P2L8</accession>
<evidence type="ECO:0000313" key="2">
    <source>
        <dbReference type="Proteomes" id="UP001056429"/>
    </source>
</evidence>
<comment type="caution">
    <text evidence="1">The sequence shown here is derived from an EMBL/GenBank/DDBJ whole genome shotgun (WGS) entry which is preliminary data.</text>
</comment>
<proteinExistence type="predicted"/>
<name>A0A9J6P2L8_9CLOT</name>
<dbReference type="AlphaFoldDB" id="A0A9J6P2L8"/>